<protein>
    <recommendedName>
        <fullName evidence="1">F-box domain-containing protein</fullName>
    </recommendedName>
</protein>
<accession>A0ABD0UT27</accession>
<dbReference type="PANTHER" id="PTHR38926">
    <property type="entry name" value="F-BOX DOMAIN CONTAINING PROTEIN, EXPRESSED"/>
    <property type="match status" value="1"/>
</dbReference>
<gene>
    <name evidence="2" type="ORF">M5K25_013219</name>
</gene>
<comment type="caution">
    <text evidence="2">The sequence shown here is derived from an EMBL/GenBank/DDBJ whole genome shotgun (WGS) entry which is preliminary data.</text>
</comment>
<dbReference type="SUPFAM" id="SSF52047">
    <property type="entry name" value="RNI-like"/>
    <property type="match status" value="1"/>
</dbReference>
<name>A0ABD0UT27_DENTH</name>
<reference evidence="2 3" key="1">
    <citation type="journal article" date="2024" name="Plant Biotechnol. J.">
        <title>Dendrobium thyrsiflorum genome and its molecular insights into genes involved in important horticultural traits.</title>
        <authorList>
            <person name="Chen B."/>
            <person name="Wang J.Y."/>
            <person name="Zheng P.J."/>
            <person name="Li K.L."/>
            <person name="Liang Y.M."/>
            <person name="Chen X.F."/>
            <person name="Zhang C."/>
            <person name="Zhao X."/>
            <person name="He X."/>
            <person name="Zhang G.Q."/>
            <person name="Liu Z.J."/>
            <person name="Xu Q."/>
        </authorList>
    </citation>
    <scope>NUCLEOTIDE SEQUENCE [LARGE SCALE GENOMIC DNA]</scope>
    <source>
        <strain evidence="2">GZMU011</strain>
    </source>
</reference>
<dbReference type="InterPro" id="IPR001810">
    <property type="entry name" value="F-box_dom"/>
</dbReference>
<dbReference type="Proteomes" id="UP001552299">
    <property type="component" value="Unassembled WGS sequence"/>
</dbReference>
<sequence length="295" mass="33529">MPHEVPSPSTTQTLATLPLLMADGGRKWEGMDMDCLAIIFSKLSLDDLTVSIPFVCRSWSAAACDPLCWKFLNLRSLNFMPWSSFARRFTDQNSVSRFSFAGFMKLAVRRSGGVATELQLPELGSMEDLILASNKCPRLRTLTLPKLTSDNEAELPNLLSKWENLNHLQFESKPSNFSHLASVISHNCKDFKELSIQSSSIKKEDVSAIIKDLPKLRTLDLNRCFLSKEELLMILEGCRELKRLNVKDCIGFEAEDEEVIRKGWRIKDLELEGSKMVDERGYETDECDDQYVHVI</sequence>
<evidence type="ECO:0000313" key="2">
    <source>
        <dbReference type="EMBL" id="KAL0915765.1"/>
    </source>
</evidence>
<evidence type="ECO:0000259" key="1">
    <source>
        <dbReference type="Pfam" id="PF00646"/>
    </source>
</evidence>
<organism evidence="2 3">
    <name type="scientific">Dendrobium thyrsiflorum</name>
    <name type="common">Pinecone-like raceme dendrobium</name>
    <name type="synonym">Orchid</name>
    <dbReference type="NCBI Taxonomy" id="117978"/>
    <lineage>
        <taxon>Eukaryota</taxon>
        <taxon>Viridiplantae</taxon>
        <taxon>Streptophyta</taxon>
        <taxon>Embryophyta</taxon>
        <taxon>Tracheophyta</taxon>
        <taxon>Spermatophyta</taxon>
        <taxon>Magnoliopsida</taxon>
        <taxon>Liliopsida</taxon>
        <taxon>Asparagales</taxon>
        <taxon>Orchidaceae</taxon>
        <taxon>Epidendroideae</taxon>
        <taxon>Malaxideae</taxon>
        <taxon>Dendrobiinae</taxon>
        <taxon>Dendrobium</taxon>
    </lineage>
</organism>
<evidence type="ECO:0000313" key="3">
    <source>
        <dbReference type="Proteomes" id="UP001552299"/>
    </source>
</evidence>
<dbReference type="InterPro" id="IPR032675">
    <property type="entry name" value="LRR_dom_sf"/>
</dbReference>
<dbReference type="Pfam" id="PF00646">
    <property type="entry name" value="F-box"/>
    <property type="match status" value="1"/>
</dbReference>
<proteinExistence type="predicted"/>
<feature type="domain" description="F-box" evidence="1">
    <location>
        <begin position="30"/>
        <end position="70"/>
    </location>
</feature>
<dbReference type="EMBL" id="JANQDX010000011">
    <property type="protein sequence ID" value="KAL0915765.1"/>
    <property type="molecule type" value="Genomic_DNA"/>
</dbReference>
<keyword evidence="3" id="KW-1185">Reference proteome</keyword>
<dbReference type="AlphaFoldDB" id="A0ABD0UT27"/>
<dbReference type="PANTHER" id="PTHR38926:SF5">
    <property type="entry name" value="F-BOX AND LEUCINE-RICH REPEAT PROTEIN 6"/>
    <property type="match status" value="1"/>
</dbReference>
<dbReference type="Gene3D" id="3.80.10.10">
    <property type="entry name" value="Ribonuclease Inhibitor"/>
    <property type="match status" value="1"/>
</dbReference>
<dbReference type="Gene3D" id="1.20.1280.50">
    <property type="match status" value="1"/>
</dbReference>